<name>A0A023G598_AMBTT</name>
<keyword evidence="8" id="KW-0675">Receptor</keyword>
<dbReference type="EMBL" id="GBBM01007353">
    <property type="protein sequence ID" value="JAC28065.1"/>
    <property type="molecule type" value="mRNA"/>
</dbReference>
<evidence type="ECO:0000256" key="2">
    <source>
        <dbReference type="ARBA" id="ARBA00022737"/>
    </source>
</evidence>
<dbReference type="PANTHER" id="PTHR19325:SF560">
    <property type="entry name" value="SUSHI, VON WILLEBRAND FACTOR TYPE A, EGF AND PENTRAXIN DOMAIN-CONTAINING PROTEIN 1"/>
    <property type="match status" value="1"/>
</dbReference>
<sequence>MKATATRTAMLGVAFTKVALLLFVSPCYPSPVDQPFEIVPDLKPCLVAPPDIENGSHVEMVEKRTAMYNCNPEFWLSGPDTLTCVTLPDGNDTWRPEPAPQCYPIQDCPPIELEKGGYEGDCCAPGDNVTFYCYDPDRYSLMGAEEATCLLNGTWNVLIPTCQDRYCQDPGIGKRSQRSIVLNGRDYKRECCP</sequence>
<dbReference type="SMART" id="SM00032">
    <property type="entry name" value="CCP"/>
    <property type="match status" value="2"/>
</dbReference>
<dbReference type="PROSITE" id="PS50923">
    <property type="entry name" value="SUSHI"/>
    <property type="match status" value="2"/>
</dbReference>
<feature type="chain" id="PRO_5001516489" evidence="6">
    <location>
        <begin position="30"/>
        <end position="193"/>
    </location>
</feature>
<dbReference type="CDD" id="cd00033">
    <property type="entry name" value="CCP"/>
    <property type="match status" value="2"/>
</dbReference>
<organism evidence="8">
    <name type="scientific">Amblyomma triste</name>
    <name type="common">Neotropical tick</name>
    <dbReference type="NCBI Taxonomy" id="251400"/>
    <lineage>
        <taxon>Eukaryota</taxon>
        <taxon>Metazoa</taxon>
        <taxon>Ecdysozoa</taxon>
        <taxon>Arthropoda</taxon>
        <taxon>Chelicerata</taxon>
        <taxon>Arachnida</taxon>
        <taxon>Acari</taxon>
        <taxon>Parasitiformes</taxon>
        <taxon>Ixodida</taxon>
        <taxon>Ixodoidea</taxon>
        <taxon>Ixodidae</taxon>
        <taxon>Amblyomminae</taxon>
        <taxon>Amblyomma</taxon>
    </lineage>
</organism>
<evidence type="ECO:0000256" key="4">
    <source>
        <dbReference type="ARBA" id="ARBA00023180"/>
    </source>
</evidence>
<keyword evidence="4" id="KW-0325">Glycoprotein</keyword>
<evidence type="ECO:0000256" key="5">
    <source>
        <dbReference type="PROSITE-ProRule" id="PRU00302"/>
    </source>
</evidence>
<keyword evidence="1 5" id="KW-0768">Sushi</keyword>
<dbReference type="InterPro" id="IPR000436">
    <property type="entry name" value="Sushi_SCR_CCP_dom"/>
</dbReference>
<keyword evidence="2" id="KW-0677">Repeat</keyword>
<dbReference type="Gene3D" id="2.10.70.10">
    <property type="entry name" value="Complement Module, domain 1"/>
    <property type="match status" value="2"/>
</dbReference>
<proteinExistence type="evidence at transcript level"/>
<dbReference type="AlphaFoldDB" id="A0A023G598"/>
<evidence type="ECO:0000256" key="1">
    <source>
        <dbReference type="ARBA" id="ARBA00022659"/>
    </source>
</evidence>
<dbReference type="PANTHER" id="PTHR19325">
    <property type="entry name" value="COMPLEMENT COMPONENT-RELATED SUSHI DOMAIN-CONTAINING"/>
    <property type="match status" value="1"/>
</dbReference>
<dbReference type="SUPFAM" id="SSF57535">
    <property type="entry name" value="Complement control module/SCR domain"/>
    <property type="match status" value="2"/>
</dbReference>
<reference evidence="8" key="1">
    <citation type="submission" date="2014-03" db="EMBL/GenBank/DDBJ databases">
        <title>The sialotranscriptome of Amblyomma triste, Amblyomma parvum and Amblyomma cajennense ticks, uncovered by 454-based RNA-seq.</title>
        <authorList>
            <person name="Garcia G.R."/>
            <person name="Gardinassi L.G."/>
            <person name="Ribeiro J.M."/>
            <person name="Anatriello E."/>
            <person name="Ferreira B.R."/>
            <person name="Moreira H.N."/>
            <person name="Mafra C."/>
            <person name="Olegario M.M."/>
            <person name="Szabo P.J."/>
            <person name="Miranda-Santos I.K."/>
            <person name="Maruyama S.R."/>
        </authorList>
    </citation>
    <scope>NUCLEOTIDE SEQUENCE</scope>
    <source>
        <strain evidence="8">Mato Grasso do Sul</strain>
        <tissue evidence="8">Salivary glands</tissue>
    </source>
</reference>
<feature type="signal peptide" evidence="6">
    <location>
        <begin position="1"/>
        <end position="29"/>
    </location>
</feature>
<dbReference type="InterPro" id="IPR035976">
    <property type="entry name" value="Sushi/SCR/CCP_sf"/>
</dbReference>
<evidence type="ECO:0000256" key="6">
    <source>
        <dbReference type="SAM" id="SignalP"/>
    </source>
</evidence>
<keyword evidence="3" id="KW-1015">Disulfide bond</keyword>
<dbReference type="Pfam" id="PF00084">
    <property type="entry name" value="Sushi"/>
    <property type="match status" value="2"/>
</dbReference>
<keyword evidence="6" id="KW-0732">Signal</keyword>
<accession>A0A023G598</accession>
<evidence type="ECO:0000313" key="8">
    <source>
        <dbReference type="EMBL" id="JAC28065.1"/>
    </source>
</evidence>
<evidence type="ECO:0000259" key="7">
    <source>
        <dbReference type="PROSITE" id="PS50923"/>
    </source>
</evidence>
<feature type="non-terminal residue" evidence="8">
    <location>
        <position position="193"/>
    </location>
</feature>
<dbReference type="InterPro" id="IPR050350">
    <property type="entry name" value="Compl-Cell_Adhes-Reg"/>
</dbReference>
<comment type="caution">
    <text evidence="5">Lacks conserved residue(s) required for the propagation of feature annotation.</text>
</comment>
<evidence type="ECO:0000256" key="3">
    <source>
        <dbReference type="ARBA" id="ARBA00023157"/>
    </source>
</evidence>
<protein>
    <submittedName>
        <fullName evidence="8">Putative complement receptor type 2</fullName>
    </submittedName>
</protein>
<feature type="domain" description="Sushi" evidence="7">
    <location>
        <begin position="43"/>
        <end position="104"/>
    </location>
</feature>
<feature type="domain" description="Sushi" evidence="7">
    <location>
        <begin position="106"/>
        <end position="164"/>
    </location>
</feature>